<gene>
    <name evidence="1" type="ORF">C5167_013264</name>
</gene>
<proteinExistence type="predicted"/>
<protein>
    <submittedName>
        <fullName evidence="1">Uncharacterized protein</fullName>
    </submittedName>
</protein>
<dbReference type="Gramene" id="RZC54412">
    <property type="protein sequence ID" value="RZC54412"/>
    <property type="gene ID" value="C5167_013264"/>
</dbReference>
<reference evidence="1 2" key="1">
    <citation type="journal article" date="2018" name="Science">
        <title>The opium poppy genome and morphinan production.</title>
        <authorList>
            <person name="Guo L."/>
            <person name="Winzer T."/>
            <person name="Yang X."/>
            <person name="Li Y."/>
            <person name="Ning Z."/>
            <person name="He Z."/>
            <person name="Teodor R."/>
            <person name="Lu Y."/>
            <person name="Bowser T.A."/>
            <person name="Graham I.A."/>
            <person name="Ye K."/>
        </authorList>
    </citation>
    <scope>NUCLEOTIDE SEQUENCE [LARGE SCALE GENOMIC DNA]</scope>
    <source>
        <strain evidence="2">cv. HN1</strain>
        <tissue evidence="1">Leaves</tissue>
    </source>
</reference>
<sequence>MSKTYSTLGSGLIESNSTSCLHEIIAGTHMQDPAIYDSTHKESRRQHRPAIFLAVDSDVQKAAIAKEAKMPGFSQMLNDVFGFPICSQFFQHAAESSYLCHPRTLSSGYMLIKVSVRIVIRVSGLL</sequence>
<organism evidence="1 2">
    <name type="scientific">Papaver somniferum</name>
    <name type="common">Opium poppy</name>
    <dbReference type="NCBI Taxonomy" id="3469"/>
    <lineage>
        <taxon>Eukaryota</taxon>
        <taxon>Viridiplantae</taxon>
        <taxon>Streptophyta</taxon>
        <taxon>Embryophyta</taxon>
        <taxon>Tracheophyta</taxon>
        <taxon>Spermatophyta</taxon>
        <taxon>Magnoliopsida</taxon>
        <taxon>Ranunculales</taxon>
        <taxon>Papaveraceae</taxon>
        <taxon>Papaveroideae</taxon>
        <taxon>Papaver</taxon>
    </lineage>
</organism>
<evidence type="ECO:0000313" key="2">
    <source>
        <dbReference type="Proteomes" id="UP000316621"/>
    </source>
</evidence>
<dbReference type="Proteomes" id="UP000316621">
    <property type="component" value="Chromosome 3"/>
</dbReference>
<dbReference type="EMBL" id="CM010717">
    <property type="protein sequence ID" value="RZC54412.1"/>
    <property type="molecule type" value="Genomic_DNA"/>
</dbReference>
<evidence type="ECO:0000313" key="1">
    <source>
        <dbReference type="EMBL" id="RZC54412.1"/>
    </source>
</evidence>
<dbReference type="AlphaFoldDB" id="A0A4Y7J2Y5"/>
<accession>A0A4Y7J2Y5</accession>
<name>A0A4Y7J2Y5_PAPSO</name>
<keyword evidence="2" id="KW-1185">Reference proteome</keyword>